<dbReference type="GO" id="GO:0009116">
    <property type="term" value="P:nucleoside metabolic process"/>
    <property type="evidence" value="ECO:0007669"/>
    <property type="project" value="InterPro"/>
</dbReference>
<keyword evidence="4 9" id="KW-0418">Kinase</keyword>
<dbReference type="Gene3D" id="3.40.50.1580">
    <property type="entry name" value="Nucleoside phosphorylase domain"/>
    <property type="match status" value="1"/>
</dbReference>
<feature type="compositionally biased region" description="Polar residues" evidence="7">
    <location>
        <begin position="531"/>
        <end position="542"/>
    </location>
</feature>
<evidence type="ECO:0000259" key="8">
    <source>
        <dbReference type="PROSITE" id="PS50011"/>
    </source>
</evidence>
<dbReference type="InterPro" id="IPR000719">
    <property type="entry name" value="Prot_kinase_dom"/>
</dbReference>
<dbReference type="InterPro" id="IPR008271">
    <property type="entry name" value="Ser/Thr_kinase_AS"/>
</dbReference>
<dbReference type="PANTHER" id="PTHR45646:SF11">
    <property type="entry name" value="SERINE_THREONINE-PROTEIN KINASE DOA"/>
    <property type="match status" value="1"/>
</dbReference>
<evidence type="ECO:0000256" key="1">
    <source>
        <dbReference type="ARBA" id="ARBA00022527"/>
    </source>
</evidence>
<feature type="binding site" evidence="6">
    <location>
        <position position="245"/>
    </location>
    <ligand>
        <name>ATP</name>
        <dbReference type="ChEBI" id="CHEBI:30616"/>
    </ligand>
</feature>
<keyword evidence="1" id="KW-0723">Serine/threonine-protein kinase</keyword>
<evidence type="ECO:0000256" key="2">
    <source>
        <dbReference type="ARBA" id="ARBA00022679"/>
    </source>
</evidence>
<keyword evidence="2" id="KW-0808">Transferase</keyword>
<evidence type="ECO:0000313" key="9">
    <source>
        <dbReference type="EMBL" id="KAF5724351.1"/>
    </source>
</evidence>
<keyword evidence="10" id="KW-1185">Reference proteome</keyword>
<dbReference type="SUPFAM" id="SSF56112">
    <property type="entry name" value="Protein kinase-like (PK-like)"/>
    <property type="match status" value="1"/>
</dbReference>
<dbReference type="EMBL" id="JAAOAN010000035">
    <property type="protein sequence ID" value="KAF5724351.1"/>
    <property type="molecule type" value="Genomic_DNA"/>
</dbReference>
<dbReference type="Proteomes" id="UP000544331">
    <property type="component" value="Unassembled WGS sequence"/>
</dbReference>
<dbReference type="SUPFAM" id="SSF53167">
    <property type="entry name" value="Purine and uridine phosphorylases"/>
    <property type="match status" value="1"/>
</dbReference>
<organism evidence="9 10">
    <name type="scientific">Fusarium mundagurra</name>
    <dbReference type="NCBI Taxonomy" id="1567541"/>
    <lineage>
        <taxon>Eukaryota</taxon>
        <taxon>Fungi</taxon>
        <taxon>Dikarya</taxon>
        <taxon>Ascomycota</taxon>
        <taxon>Pezizomycotina</taxon>
        <taxon>Sordariomycetes</taxon>
        <taxon>Hypocreomycetidae</taxon>
        <taxon>Hypocreales</taxon>
        <taxon>Nectriaceae</taxon>
        <taxon>Fusarium</taxon>
        <taxon>Fusarium fujikuroi species complex</taxon>
    </lineage>
</organism>
<evidence type="ECO:0000256" key="3">
    <source>
        <dbReference type="ARBA" id="ARBA00022741"/>
    </source>
</evidence>
<dbReference type="InterPro" id="IPR017441">
    <property type="entry name" value="Protein_kinase_ATP_BS"/>
</dbReference>
<dbReference type="GO" id="GO:0043484">
    <property type="term" value="P:regulation of RNA splicing"/>
    <property type="evidence" value="ECO:0007669"/>
    <property type="project" value="TreeGrafter"/>
</dbReference>
<dbReference type="GO" id="GO:0004674">
    <property type="term" value="F:protein serine/threonine kinase activity"/>
    <property type="evidence" value="ECO:0007669"/>
    <property type="project" value="UniProtKB-KW"/>
</dbReference>
<evidence type="ECO:0000256" key="6">
    <source>
        <dbReference type="PROSITE-ProRule" id="PRU10141"/>
    </source>
</evidence>
<comment type="caution">
    <text evidence="9">The sequence shown here is derived from an EMBL/GenBank/DDBJ whole genome shotgun (WGS) entry which is preliminary data.</text>
</comment>
<dbReference type="InterPro" id="IPR035994">
    <property type="entry name" value="Nucleoside_phosphorylase_sf"/>
</dbReference>
<dbReference type="OrthoDB" id="20872at2759"/>
<evidence type="ECO:0000256" key="7">
    <source>
        <dbReference type="SAM" id="MobiDB-lite"/>
    </source>
</evidence>
<dbReference type="Pfam" id="PF00069">
    <property type="entry name" value="Pkinase"/>
    <property type="match status" value="1"/>
</dbReference>
<dbReference type="SMART" id="SM00220">
    <property type="entry name" value="S_TKc"/>
    <property type="match status" value="1"/>
</dbReference>
<reference evidence="9 10" key="1">
    <citation type="submission" date="2020-05" db="EMBL/GenBank/DDBJ databases">
        <title>Identification and distribution of gene clusters putatively required for synthesis of sphingolipid metabolism inhibitors in phylogenetically diverse species of the filamentous fungus Fusarium.</title>
        <authorList>
            <person name="Kim H.-S."/>
            <person name="Busman M."/>
            <person name="Brown D.W."/>
            <person name="Divon H."/>
            <person name="Uhlig S."/>
            <person name="Proctor R.H."/>
        </authorList>
    </citation>
    <scope>NUCLEOTIDE SEQUENCE [LARGE SCALE GENOMIC DNA]</scope>
    <source>
        <strain evidence="9 10">NRRL 66235</strain>
    </source>
</reference>
<dbReference type="InterPro" id="IPR051175">
    <property type="entry name" value="CLK_kinases"/>
</dbReference>
<dbReference type="GO" id="GO:0005634">
    <property type="term" value="C:nucleus"/>
    <property type="evidence" value="ECO:0007669"/>
    <property type="project" value="TreeGrafter"/>
</dbReference>
<protein>
    <submittedName>
        <fullName evidence="9">CMGC CLK kinase</fullName>
    </submittedName>
</protein>
<sequence>MVEQITAQTRNHDEYTVGWVCALSKEQTAATAMLDQRHADLPKPFNDPNTYTLGSFGMHNVVIACLPKGRIGNNPAATIAAFMVSTFPSIRFGLMIGIGGGIPPKVRLGDVVVSTPVGQFPGVVQWDFGKAREGGNFERTGYEAIIERSCNRRRCSPIGARNSVIERPRALGKKKIPRPPLKRAGEVSVRFEPDPDHDDDEGNYIVVINAELTNKFKVLGFLGEGGYGTVVKACRVPESKDVAIKISALGKGCSDAARKELRILETLKMHDEKNQKGSIRVQECFEYRGHICMVIDLLGQSTFLHDLGLVHADIKPENLVLCDHTYCTLPYDCVRPSSSYVRSGLARYAAERRVLKNTEVRLIDFGIATFMDESPSYFDSTPAYCAPETWIYHKASFSQDIWSIGCALVEFFTGDILFNTDDMAEYIAMTEAITGLKLEDEISWITDAKFQGILSALLPNAMQEPRKKIQRMKMKHLDQIILGNDKFLRNFADLLKRIFVLNPDHRITAKQALEHPCLTEIAEPDDGTSAAEPNSASTPATP</sequence>
<dbReference type="PANTHER" id="PTHR45646">
    <property type="entry name" value="SERINE/THREONINE-PROTEIN KINASE DOA-RELATED"/>
    <property type="match status" value="1"/>
</dbReference>
<dbReference type="Gene3D" id="3.30.200.20">
    <property type="entry name" value="Phosphorylase Kinase, domain 1"/>
    <property type="match status" value="1"/>
</dbReference>
<feature type="region of interest" description="Disordered" evidence="7">
    <location>
        <begin position="520"/>
        <end position="542"/>
    </location>
</feature>
<feature type="domain" description="Protein kinase" evidence="8">
    <location>
        <begin position="216"/>
        <end position="518"/>
    </location>
</feature>
<dbReference type="PROSITE" id="PS00108">
    <property type="entry name" value="PROTEIN_KINASE_ST"/>
    <property type="match status" value="1"/>
</dbReference>
<gene>
    <name evidence="9" type="ORF">FMUND_916</name>
</gene>
<keyword evidence="5 6" id="KW-0067">ATP-binding</keyword>
<accession>A0A8H5Z766</accession>
<proteinExistence type="predicted"/>
<name>A0A8H5Z766_9HYPO</name>
<dbReference type="AlphaFoldDB" id="A0A8H5Z766"/>
<dbReference type="Gene3D" id="1.10.510.10">
    <property type="entry name" value="Transferase(Phosphotransferase) domain 1"/>
    <property type="match status" value="1"/>
</dbReference>
<dbReference type="InterPro" id="IPR011009">
    <property type="entry name" value="Kinase-like_dom_sf"/>
</dbReference>
<evidence type="ECO:0000256" key="4">
    <source>
        <dbReference type="ARBA" id="ARBA00022777"/>
    </source>
</evidence>
<dbReference type="PROSITE" id="PS00107">
    <property type="entry name" value="PROTEIN_KINASE_ATP"/>
    <property type="match status" value="1"/>
</dbReference>
<evidence type="ECO:0000256" key="5">
    <source>
        <dbReference type="ARBA" id="ARBA00022840"/>
    </source>
</evidence>
<evidence type="ECO:0000313" key="10">
    <source>
        <dbReference type="Proteomes" id="UP000544331"/>
    </source>
</evidence>
<keyword evidence="3 6" id="KW-0547">Nucleotide-binding</keyword>
<dbReference type="PROSITE" id="PS50011">
    <property type="entry name" value="PROTEIN_KINASE_DOM"/>
    <property type="match status" value="1"/>
</dbReference>
<dbReference type="GO" id="GO:0005524">
    <property type="term" value="F:ATP binding"/>
    <property type="evidence" value="ECO:0007669"/>
    <property type="project" value="UniProtKB-UniRule"/>
</dbReference>